<keyword evidence="5" id="KW-0805">Transcription regulation</keyword>
<accession>I6SAS1</accession>
<dbReference type="SMART" id="SM00862">
    <property type="entry name" value="Trans_reg_C"/>
    <property type="match status" value="1"/>
</dbReference>
<dbReference type="Pfam" id="PF00486">
    <property type="entry name" value="Trans_reg_C"/>
    <property type="match status" value="1"/>
</dbReference>
<dbReference type="InterPro" id="IPR001867">
    <property type="entry name" value="OmpR/PhoB-type_DNA-bd"/>
</dbReference>
<name>I6SAS1_ENTHA</name>
<evidence type="ECO:0000313" key="16">
    <source>
        <dbReference type="EMBL" id="AFM69643.1"/>
    </source>
</evidence>
<dbReference type="GO" id="GO:0032993">
    <property type="term" value="C:protein-DNA complex"/>
    <property type="evidence" value="ECO:0007669"/>
    <property type="project" value="TreeGrafter"/>
</dbReference>
<dbReference type="EMBL" id="CP003504">
    <property type="protein sequence ID" value="AFM69643.1"/>
    <property type="molecule type" value="Genomic_DNA"/>
</dbReference>
<gene>
    <name evidence="16" type="ordered locus">EHR_03355</name>
</gene>
<evidence type="ECO:0000256" key="2">
    <source>
        <dbReference type="ARBA" id="ARBA00022490"/>
    </source>
</evidence>
<evidence type="ECO:0000256" key="1">
    <source>
        <dbReference type="ARBA" id="ARBA00004496"/>
    </source>
</evidence>
<feature type="modified residue" description="4-aspartylphosphate" evidence="12">
    <location>
        <position position="69"/>
    </location>
</feature>
<dbReference type="InterPro" id="IPR036388">
    <property type="entry name" value="WH-like_DNA-bd_sf"/>
</dbReference>
<dbReference type="CDD" id="cd00383">
    <property type="entry name" value="trans_reg_C"/>
    <property type="match status" value="1"/>
</dbReference>
<keyword evidence="17" id="KW-1185">Reference proteome</keyword>
<evidence type="ECO:0000256" key="9">
    <source>
        <dbReference type="ARBA" id="ARBA00023163"/>
    </source>
</evidence>
<evidence type="ECO:0000256" key="8">
    <source>
        <dbReference type="ARBA" id="ARBA00023159"/>
    </source>
</evidence>
<evidence type="ECO:0000256" key="7">
    <source>
        <dbReference type="ARBA" id="ARBA00023125"/>
    </source>
</evidence>
<dbReference type="Proteomes" id="UP000002895">
    <property type="component" value="Chromosome"/>
</dbReference>
<keyword evidence="3 12" id="KW-0597">Phosphoprotein</keyword>
<dbReference type="GO" id="GO:0006355">
    <property type="term" value="P:regulation of DNA-templated transcription"/>
    <property type="evidence" value="ECO:0007669"/>
    <property type="project" value="InterPro"/>
</dbReference>
<dbReference type="PATRIC" id="fig|768486.3.peg.642"/>
<dbReference type="SUPFAM" id="SSF52172">
    <property type="entry name" value="CheY-like"/>
    <property type="match status" value="1"/>
</dbReference>
<dbReference type="Gene3D" id="1.10.10.10">
    <property type="entry name" value="Winged helix-like DNA-binding domain superfamily/Winged helix DNA-binding domain"/>
    <property type="match status" value="1"/>
</dbReference>
<organism evidence="16 17">
    <name type="scientific">Enterococcus hirae (strain ATCC 9790 / DSM 20160 / JCM 8729 / LMG 6399 / NBRC 3181 / NCIMB 6459 / NCDO 1258 / NCTC 12367 / WDCM 00089 / R)</name>
    <dbReference type="NCBI Taxonomy" id="768486"/>
    <lineage>
        <taxon>Bacteria</taxon>
        <taxon>Bacillati</taxon>
        <taxon>Bacillota</taxon>
        <taxon>Bacilli</taxon>
        <taxon>Lactobacillales</taxon>
        <taxon>Enterococcaceae</taxon>
        <taxon>Enterococcus</taxon>
    </lineage>
</organism>
<evidence type="ECO:0000313" key="17">
    <source>
        <dbReference type="Proteomes" id="UP000002895"/>
    </source>
</evidence>
<dbReference type="PROSITE" id="PS50110">
    <property type="entry name" value="RESPONSE_REGULATORY"/>
    <property type="match status" value="1"/>
</dbReference>
<feature type="DNA-binding region" description="OmpR/PhoB-type" evidence="13">
    <location>
        <begin position="142"/>
        <end position="239"/>
    </location>
</feature>
<dbReference type="PANTHER" id="PTHR48111:SF49">
    <property type="entry name" value="HEME RESPONSE REGULATOR HSSR"/>
    <property type="match status" value="1"/>
</dbReference>
<keyword evidence="4" id="KW-0902">Two-component regulatory system</keyword>
<dbReference type="PROSITE" id="PS51755">
    <property type="entry name" value="OMPR_PHOB"/>
    <property type="match status" value="1"/>
</dbReference>
<evidence type="ECO:0000256" key="6">
    <source>
        <dbReference type="ARBA" id="ARBA00023026"/>
    </source>
</evidence>
<evidence type="ECO:0000256" key="12">
    <source>
        <dbReference type="PROSITE-ProRule" id="PRU00169"/>
    </source>
</evidence>
<dbReference type="GO" id="GO:0000976">
    <property type="term" value="F:transcription cis-regulatory region binding"/>
    <property type="evidence" value="ECO:0007669"/>
    <property type="project" value="TreeGrafter"/>
</dbReference>
<dbReference type="KEGG" id="ehr:EHR_03355"/>
<protein>
    <recommendedName>
        <fullName evidence="11">Heme response regulator HssR</fullName>
    </recommendedName>
</protein>
<evidence type="ECO:0000259" key="14">
    <source>
        <dbReference type="PROSITE" id="PS50110"/>
    </source>
</evidence>
<evidence type="ECO:0000256" key="3">
    <source>
        <dbReference type="ARBA" id="ARBA00022553"/>
    </source>
</evidence>
<evidence type="ECO:0000256" key="11">
    <source>
        <dbReference type="ARBA" id="ARBA00039976"/>
    </source>
</evidence>
<keyword evidence="6" id="KW-0843">Virulence</keyword>
<dbReference type="eggNOG" id="COG0745">
    <property type="taxonomic scope" value="Bacteria"/>
</dbReference>
<dbReference type="GO" id="GO:0000156">
    <property type="term" value="F:phosphorelay response regulator activity"/>
    <property type="evidence" value="ECO:0007669"/>
    <property type="project" value="TreeGrafter"/>
</dbReference>
<proteinExistence type="predicted"/>
<evidence type="ECO:0000256" key="13">
    <source>
        <dbReference type="PROSITE-ProRule" id="PRU01091"/>
    </source>
</evidence>
<dbReference type="InterPro" id="IPR001789">
    <property type="entry name" value="Sig_transdc_resp-reg_receiver"/>
</dbReference>
<dbReference type="SMART" id="SM00448">
    <property type="entry name" value="REC"/>
    <property type="match status" value="1"/>
</dbReference>
<keyword evidence="9" id="KW-0804">Transcription</keyword>
<dbReference type="AlphaFoldDB" id="I6SAS1"/>
<dbReference type="GO" id="GO:0005829">
    <property type="term" value="C:cytosol"/>
    <property type="evidence" value="ECO:0007669"/>
    <property type="project" value="TreeGrafter"/>
</dbReference>
<evidence type="ECO:0000256" key="4">
    <source>
        <dbReference type="ARBA" id="ARBA00023012"/>
    </source>
</evidence>
<keyword evidence="7 13" id="KW-0238">DNA-binding</keyword>
<dbReference type="Pfam" id="PF00072">
    <property type="entry name" value="Response_reg"/>
    <property type="match status" value="1"/>
</dbReference>
<dbReference type="CDD" id="cd17574">
    <property type="entry name" value="REC_OmpR"/>
    <property type="match status" value="1"/>
</dbReference>
<keyword evidence="8" id="KW-0010">Activator</keyword>
<feature type="domain" description="Response regulatory" evidence="14">
    <location>
        <begin position="20"/>
        <end position="134"/>
    </location>
</feature>
<keyword evidence="2" id="KW-0963">Cytoplasm</keyword>
<dbReference type="HOGENOM" id="CLU_000445_30_3_9"/>
<dbReference type="InterPro" id="IPR039420">
    <property type="entry name" value="WalR-like"/>
</dbReference>
<evidence type="ECO:0000259" key="15">
    <source>
        <dbReference type="PROSITE" id="PS51755"/>
    </source>
</evidence>
<dbReference type="Gene3D" id="3.40.50.2300">
    <property type="match status" value="1"/>
</dbReference>
<reference evidence="16 17" key="1">
    <citation type="journal article" date="2012" name="J. Bacteriol.">
        <title>Genome sequence of Enterococcus hirae (Streptococcus faecalis) ATCC 9790, a model organism for the study of ion transport, bioenergetics, and copper homeostasis.</title>
        <authorList>
            <person name="Gaechter T."/>
            <person name="Wunderlin C."/>
            <person name="Schmidheini T."/>
            <person name="Solioz M."/>
        </authorList>
    </citation>
    <scope>NUCLEOTIDE SEQUENCE [LARGE SCALE GENOMIC DNA]</scope>
    <source>
        <strain evidence="17">ATCC 9790 / DSM 20160 / JCM 8729 / LMG 6399 / NBRC 3181 / NCIMB 6459 / NCDO 1258 / NCTC 12367 / WDCM 00089 / R</strain>
    </source>
</reference>
<evidence type="ECO:0000256" key="5">
    <source>
        <dbReference type="ARBA" id="ARBA00023015"/>
    </source>
</evidence>
<dbReference type="InterPro" id="IPR011006">
    <property type="entry name" value="CheY-like_superfamily"/>
</dbReference>
<comment type="function">
    <text evidence="10">Member of the two-component regulatory system HssS/HssR involved in intracellular heme homeostasis and tempering of staphylococcal virulence. Phosphorylated HssR binds to a direct repeat sequence within hrtAB promoter and activates the expression of hrtAB, an efflux pump, in response to extracellular heme, hemin, hemoglobin or blood.</text>
</comment>
<comment type="subcellular location">
    <subcellularLocation>
        <location evidence="1">Cytoplasm</location>
    </subcellularLocation>
</comment>
<feature type="domain" description="OmpR/PhoB-type" evidence="15">
    <location>
        <begin position="142"/>
        <end position="239"/>
    </location>
</feature>
<evidence type="ECO:0000256" key="10">
    <source>
        <dbReference type="ARBA" id="ARBA00037471"/>
    </source>
</evidence>
<dbReference type="PANTHER" id="PTHR48111">
    <property type="entry name" value="REGULATOR OF RPOS"/>
    <property type="match status" value="1"/>
</dbReference>
<sequence>MNNQKETRNFSKNRGNKMNRILVVEDDENLQLLYRSVLEHAGFSVVTASSGTEALARLENFHVELIITDIMMPEMDGYELLESLRDGKIELPVLMITAKADFEDKKRGFQLGTDDYMTKPVDVNEMVLRVEALLKRAKINHSNQLNIGNTTLDQETYEVRQNEKVSVLPQKEFLLLYKLLAYPNKIFTRQQLMDDIWGLDTNTEERTIDVHIKRLRTRFEASEDFQLITVRGLGYKAEVKR</sequence>